<feature type="coiled-coil region" evidence="1">
    <location>
        <begin position="191"/>
        <end position="246"/>
    </location>
</feature>
<name>A0A8J4ARK6_9CHLO</name>
<feature type="coiled-coil region" evidence="1">
    <location>
        <begin position="394"/>
        <end position="454"/>
    </location>
</feature>
<evidence type="ECO:0000313" key="2">
    <source>
        <dbReference type="EMBL" id="GIL46219.1"/>
    </source>
</evidence>
<reference evidence="2" key="1">
    <citation type="journal article" date="2021" name="Proc. Natl. Acad. Sci. U.S.A.">
        <title>Three genomes in the algal genus Volvox reveal the fate of a haploid sex-determining region after a transition to homothallism.</title>
        <authorList>
            <person name="Yamamoto K."/>
            <person name="Hamaji T."/>
            <person name="Kawai-Toyooka H."/>
            <person name="Matsuzaki R."/>
            <person name="Takahashi F."/>
            <person name="Nishimura Y."/>
            <person name="Kawachi M."/>
            <person name="Noguchi H."/>
            <person name="Minakuchi Y."/>
            <person name="Umen J.G."/>
            <person name="Toyoda A."/>
            <person name="Nozaki H."/>
        </authorList>
    </citation>
    <scope>NUCLEOTIDE SEQUENCE</scope>
    <source>
        <strain evidence="2">NIES-3780</strain>
    </source>
</reference>
<organism evidence="2 3">
    <name type="scientific">Volvox africanus</name>
    <dbReference type="NCBI Taxonomy" id="51714"/>
    <lineage>
        <taxon>Eukaryota</taxon>
        <taxon>Viridiplantae</taxon>
        <taxon>Chlorophyta</taxon>
        <taxon>core chlorophytes</taxon>
        <taxon>Chlorophyceae</taxon>
        <taxon>CS clade</taxon>
        <taxon>Chlamydomonadales</taxon>
        <taxon>Volvocaceae</taxon>
        <taxon>Volvox</taxon>
    </lineage>
</organism>
<comment type="caution">
    <text evidence="2">The sequence shown here is derived from an EMBL/GenBank/DDBJ whole genome shotgun (WGS) entry which is preliminary data.</text>
</comment>
<evidence type="ECO:0000313" key="3">
    <source>
        <dbReference type="Proteomes" id="UP000747399"/>
    </source>
</evidence>
<keyword evidence="1" id="KW-0175">Coiled coil</keyword>
<accession>A0A8J4ARK6</accession>
<evidence type="ECO:0000256" key="1">
    <source>
        <dbReference type="SAM" id="Coils"/>
    </source>
</evidence>
<protein>
    <submittedName>
        <fullName evidence="2">Uncharacterized protein</fullName>
    </submittedName>
</protein>
<sequence>MAPLRVRSTRPIGPRKRRSLAYKAKVELPWCQRGITSAWRLQSMLEGEVGTLKTVIEALQASSAEALAAADQRTEALQQQVEALQQQVQLAEANVQVIKAEHEQQVSTLTTRLATAEQVAEQERSQWRVNEEIIMTDAQARVCTAEAKAAIAQSKLKTELLTTEKLRRKVQAAMEAASMDAVKSAQLGMDLQAAKSEIQMLHKENREWKAKEVDMRSMISCADTRKEALEVELKALQNALAERNEQEGHQLRAEVENKDFEIGRLKEEMARQDKIMQDTARQVEAMEKDKCTMKDNLTEKIHRLEHLVSCTEKRAAYATADYHGAMKIVARLKLQLTQDNLTEEIHRLEHLVSCTEKRAADATADYDGAMRMVARLKLQLAQVWEGKAEAWALRAEALGEKEELKAQLVEAKVTIARERSLARVDRREEIRCLKVELRRTNEAWSRRCEELEDALWRRELQAARRTDMAACSGATSGK</sequence>
<dbReference type="Proteomes" id="UP000747399">
    <property type="component" value="Unassembled WGS sequence"/>
</dbReference>
<proteinExistence type="predicted"/>
<keyword evidence="3" id="KW-1185">Reference proteome</keyword>
<gene>
    <name evidence="2" type="ORF">Vafri_3213</name>
</gene>
<dbReference type="EMBL" id="BNCO01000003">
    <property type="protein sequence ID" value="GIL46219.1"/>
    <property type="molecule type" value="Genomic_DNA"/>
</dbReference>
<dbReference type="AlphaFoldDB" id="A0A8J4ARK6"/>
<feature type="coiled-coil region" evidence="1">
    <location>
        <begin position="67"/>
        <end position="119"/>
    </location>
</feature>